<dbReference type="WBParaSite" id="ACAC_0001380401-mRNA-1">
    <property type="protein sequence ID" value="ACAC_0001380401-mRNA-1"/>
    <property type="gene ID" value="ACAC_0001380401"/>
</dbReference>
<proteinExistence type="inferred from homology"/>
<evidence type="ECO:0000313" key="3">
    <source>
        <dbReference type="WBParaSite" id="ACAC_0001380401-mRNA-1"/>
    </source>
</evidence>
<dbReference type="InterPro" id="IPR029033">
    <property type="entry name" value="His_PPase_superfam"/>
</dbReference>
<sequence length="198" mass="22682">MTYPTDVYQEDAWPNGWGELTQVYFRSTDVNRTLISAYANIAGMFTSGEPGKDYPAQESWPTGWTPVPVHTIPLEEDYVGNVFAPCPRAEQLDNQLRNSDEFQAIKKSNEEFLQFLSEKTGMKVDLTNLYLINDVHYIETIYNMTQPDWLTPEVSERLRNLTLVANEYTYGIAKPYLPELIRLRGGILLIQSTVVSNF</sequence>
<comment type="similarity">
    <text evidence="1">Belongs to the histidine acid phosphatase family.</text>
</comment>
<keyword evidence="2" id="KW-1185">Reference proteome</keyword>
<dbReference type="Pfam" id="PF00328">
    <property type="entry name" value="His_Phos_2"/>
    <property type="match status" value="1"/>
</dbReference>
<protein>
    <submittedName>
        <fullName evidence="3">Peptidase_M13_N domain-containing protein</fullName>
    </submittedName>
</protein>
<name>A0A0K0DPW5_ANGCA</name>
<accession>A0A0K0DPW5</accession>
<dbReference type="AlphaFoldDB" id="A0A0K0DPW5"/>
<evidence type="ECO:0000313" key="2">
    <source>
        <dbReference type="Proteomes" id="UP000035642"/>
    </source>
</evidence>
<evidence type="ECO:0000256" key="1">
    <source>
        <dbReference type="ARBA" id="ARBA00005375"/>
    </source>
</evidence>
<dbReference type="Proteomes" id="UP000035642">
    <property type="component" value="Unassembled WGS sequence"/>
</dbReference>
<organism evidence="2 3">
    <name type="scientific">Angiostrongylus cantonensis</name>
    <name type="common">Rat lungworm</name>
    <dbReference type="NCBI Taxonomy" id="6313"/>
    <lineage>
        <taxon>Eukaryota</taxon>
        <taxon>Metazoa</taxon>
        <taxon>Ecdysozoa</taxon>
        <taxon>Nematoda</taxon>
        <taxon>Chromadorea</taxon>
        <taxon>Rhabditida</taxon>
        <taxon>Rhabditina</taxon>
        <taxon>Rhabditomorpha</taxon>
        <taxon>Strongyloidea</taxon>
        <taxon>Metastrongylidae</taxon>
        <taxon>Angiostrongylus</taxon>
    </lineage>
</organism>
<dbReference type="InterPro" id="IPR050645">
    <property type="entry name" value="Histidine_acid_phosphatase"/>
</dbReference>
<reference evidence="2" key="1">
    <citation type="submission" date="2012-09" db="EMBL/GenBank/DDBJ databases">
        <authorList>
            <person name="Martin A.A."/>
        </authorList>
    </citation>
    <scope>NUCLEOTIDE SEQUENCE</scope>
</reference>
<dbReference type="PANTHER" id="PTHR11567:SF198">
    <property type="entry name" value="HISTIDINE ACID PHOSPHATASE"/>
    <property type="match status" value="1"/>
</dbReference>
<reference evidence="3" key="2">
    <citation type="submission" date="2017-02" db="UniProtKB">
        <authorList>
            <consortium name="WormBaseParasite"/>
        </authorList>
    </citation>
    <scope>IDENTIFICATION</scope>
</reference>
<dbReference type="Gene3D" id="3.40.50.1240">
    <property type="entry name" value="Phosphoglycerate mutase-like"/>
    <property type="match status" value="1"/>
</dbReference>
<dbReference type="InterPro" id="IPR000560">
    <property type="entry name" value="His_Pase_clade-2"/>
</dbReference>
<dbReference type="GO" id="GO:0016791">
    <property type="term" value="F:phosphatase activity"/>
    <property type="evidence" value="ECO:0007669"/>
    <property type="project" value="TreeGrafter"/>
</dbReference>
<dbReference type="PANTHER" id="PTHR11567">
    <property type="entry name" value="ACID PHOSPHATASE-RELATED"/>
    <property type="match status" value="1"/>
</dbReference>
<dbReference type="STRING" id="6313.A0A0K0DPW5"/>
<dbReference type="SUPFAM" id="SSF53254">
    <property type="entry name" value="Phosphoglycerate mutase-like"/>
    <property type="match status" value="1"/>
</dbReference>